<evidence type="ECO:0008006" key="5">
    <source>
        <dbReference type="Google" id="ProtNLM"/>
    </source>
</evidence>
<feature type="transmembrane region" description="Helical" evidence="2">
    <location>
        <begin position="387"/>
        <end position="409"/>
    </location>
</feature>
<evidence type="ECO:0000313" key="4">
    <source>
        <dbReference type="Proteomes" id="UP001058626"/>
    </source>
</evidence>
<name>A0A9N7QMF7_9MYCO</name>
<sequence length="608" mass="61889">MRAKMARGEGAGWASPRCACWWRPGYALVLALLVVGPVLGPGYLLLRDAVSTPRSYLSDSALGLMAAPRATPQDFAIALASQVIDGGILVKALLVLGLWLAGWGAAVLVARALPAAGAGGQFVAITLAIWNPYVAERLLQGHWSLLLGYGCLPWVAATMLGLRAPEASQTGFFGLAFWIALAGLTPTGLLLAATVALTCVAAPGGGKPRWLCATAALAAALVGALPWLTASALGSSLTTHTAANGLGVAAFAPRAEPGLGTLLSLASLGGIWNGDAVPGSRTTLFAVASAAVLLVVVAVGLPTVARRPALVPLLVLAAVSVLVPAALATGPGLHILAAAVDAAPGLGVLRDGQKWVALAMPGYAVSAAAAVSTLSRCKTAATPLKSTLAASACCLALVLALPDLAWGVLGRVAPVHYPPGWTAVATAINHQPGTVAVLPIGTMRRFSWSRRAPVLDPLPRWVRPDVLSSGDLVISGVLVPGDGVRARTIQKLLLAGADPEALAQAGVGWLVVEVHGGGEVGEAGRTLDRLTPTYRDDELALYRIGGRSAGVPAGDRRAMMLAHWAWLSMLLAGGAGMAAGRVRPTLKRSQGIADGSRSGLSLGATQRR</sequence>
<evidence type="ECO:0000313" key="3">
    <source>
        <dbReference type="EMBL" id="BDN80364.1"/>
    </source>
</evidence>
<evidence type="ECO:0000256" key="1">
    <source>
        <dbReference type="SAM" id="MobiDB-lite"/>
    </source>
</evidence>
<dbReference type="Proteomes" id="UP001058626">
    <property type="component" value="Chromosome"/>
</dbReference>
<keyword evidence="4" id="KW-1185">Reference proteome</keyword>
<feature type="transmembrane region" description="Helical" evidence="2">
    <location>
        <begin position="115"/>
        <end position="134"/>
    </location>
</feature>
<gene>
    <name evidence="3" type="ORF">NJB1907Z4_C05790</name>
</gene>
<keyword evidence="2" id="KW-1133">Transmembrane helix</keyword>
<dbReference type="AlphaFoldDB" id="A0A9N7QMF7"/>
<accession>A0A9N7QMF7</accession>
<feature type="transmembrane region" description="Helical" evidence="2">
    <location>
        <begin position="210"/>
        <end position="228"/>
    </location>
</feature>
<keyword evidence="2" id="KW-0812">Transmembrane</keyword>
<feature type="transmembrane region" description="Helical" evidence="2">
    <location>
        <begin position="146"/>
        <end position="164"/>
    </location>
</feature>
<dbReference type="EMBL" id="AP026367">
    <property type="protein sequence ID" value="BDN80364.1"/>
    <property type="molecule type" value="Genomic_DNA"/>
</dbReference>
<feature type="region of interest" description="Disordered" evidence="1">
    <location>
        <begin position="589"/>
        <end position="608"/>
    </location>
</feature>
<protein>
    <recommendedName>
        <fullName evidence="5">Transmembrane protein</fullName>
    </recommendedName>
</protein>
<reference evidence="3" key="1">
    <citation type="submission" date="2022-06" db="EMBL/GenBank/DDBJ databases">
        <title>Complete genome sequence of Mycobacterium pseudoshottsii NJB1907-Z4.</title>
        <authorList>
            <person name="Komine T."/>
            <person name="Fukano H."/>
            <person name="Wada S."/>
        </authorList>
    </citation>
    <scope>NUCLEOTIDE SEQUENCE</scope>
    <source>
        <strain evidence="3">NJB1907-Z4</strain>
    </source>
</reference>
<feature type="transmembrane region" description="Helical" evidence="2">
    <location>
        <begin position="88"/>
        <end position="109"/>
    </location>
</feature>
<feature type="transmembrane region" description="Helical" evidence="2">
    <location>
        <begin position="282"/>
        <end position="301"/>
    </location>
</feature>
<feature type="transmembrane region" description="Helical" evidence="2">
    <location>
        <begin position="355"/>
        <end position="375"/>
    </location>
</feature>
<feature type="transmembrane region" description="Helical" evidence="2">
    <location>
        <begin position="25"/>
        <end position="46"/>
    </location>
</feature>
<organism evidence="3 4">
    <name type="scientific">Mycobacterium pseudoshottsii</name>
    <dbReference type="NCBI Taxonomy" id="265949"/>
    <lineage>
        <taxon>Bacteria</taxon>
        <taxon>Bacillati</taxon>
        <taxon>Actinomycetota</taxon>
        <taxon>Actinomycetes</taxon>
        <taxon>Mycobacteriales</taxon>
        <taxon>Mycobacteriaceae</taxon>
        <taxon>Mycobacterium</taxon>
        <taxon>Mycobacterium ulcerans group</taxon>
    </lineage>
</organism>
<keyword evidence="2" id="KW-0472">Membrane</keyword>
<evidence type="ECO:0000256" key="2">
    <source>
        <dbReference type="SAM" id="Phobius"/>
    </source>
</evidence>
<feature type="transmembrane region" description="Helical" evidence="2">
    <location>
        <begin position="313"/>
        <end position="335"/>
    </location>
</feature>
<proteinExistence type="predicted"/>
<feature type="transmembrane region" description="Helical" evidence="2">
    <location>
        <begin position="176"/>
        <end position="198"/>
    </location>
</feature>